<name>A0A225MLQ9_9BURK</name>
<sequence>MTRTIQQRPPRRAKRPRGATTTAAVPARLWACVLACGIAGAMPAPAQSASAGFDCTKATRQIDKAICGWDTVAALDGRMTAAYKTALAAQHGEAAVAAARQSQREWLARRDRRCALNKVTPREGSEEGLSPRQFGQLMCLQTAYPARIAQLMDIAAAPLVPRKVETVPVEPLQAAYPDDWSQAGYQAQFSPDKTLMALGVEDGAGYIKQVWLYQPASGRLVAASPRTHVSRPAQRGDISDLNTWIWGRDGRLYIQAKHPLGPGSLFAADMQGYAELRDPPPDVARHLANLDAARSRAPAPGTPPQEKQPPGFDDDSYDEQQGGNFTAWAQNKGHGSFDLMAAGAGDTAPRLIASGGWELRAFLFDPSGTRLFYNGTDGLVVTDPATGTTRRLQGTRGTTSEVRPINMSADGAILVYSASGGCTRDAAHEIDLDADDDDGKRVCVAYLPAVAGAAATAPALAAPAAEEGSAHADRWLGKWQGSGEGALRADIHRDTAKPGHLAVDLYTSAPGCSGAVTLYGQPQGAKLQGTSHDPDQPAAPACTIEFSLDHAGALKSEVAGPCSYYHGASCGFDGSMTRSK</sequence>
<keyword evidence="5" id="KW-1185">Reference proteome</keyword>
<evidence type="ECO:0000313" key="5">
    <source>
        <dbReference type="Proteomes" id="UP000214603"/>
    </source>
</evidence>
<proteinExistence type="predicted"/>
<evidence type="ECO:0000256" key="2">
    <source>
        <dbReference type="SAM" id="SignalP"/>
    </source>
</evidence>
<evidence type="ECO:0000256" key="1">
    <source>
        <dbReference type="SAM" id="MobiDB-lite"/>
    </source>
</evidence>
<dbReference type="SUPFAM" id="SSF82171">
    <property type="entry name" value="DPP6 N-terminal domain-like"/>
    <property type="match status" value="1"/>
</dbReference>
<dbReference type="Pfam" id="PF07007">
    <property type="entry name" value="LprI"/>
    <property type="match status" value="1"/>
</dbReference>
<keyword evidence="2" id="KW-0732">Signal</keyword>
<feature type="domain" description="Lysozyme inhibitor LprI-like N-terminal" evidence="3">
    <location>
        <begin position="55"/>
        <end position="151"/>
    </location>
</feature>
<dbReference type="Gene3D" id="1.20.1270.180">
    <property type="match status" value="1"/>
</dbReference>
<dbReference type="Proteomes" id="UP000214603">
    <property type="component" value="Unassembled WGS sequence"/>
</dbReference>
<dbReference type="InterPro" id="IPR009739">
    <property type="entry name" value="LprI-like_N"/>
</dbReference>
<reference evidence="5" key="1">
    <citation type="submission" date="2017-06" db="EMBL/GenBank/DDBJ databases">
        <title>Herbaspirillum phytohormonus sp. nov., isolated from the root nodule of Robinia pseudoacacia in lead-zinc mine.</title>
        <authorList>
            <person name="Fan M."/>
            <person name="Lin Y."/>
        </authorList>
    </citation>
    <scope>NUCLEOTIDE SEQUENCE [LARGE SCALE GENOMIC DNA]</scope>
    <source>
        <strain evidence="5">SC-089</strain>
    </source>
</reference>
<organism evidence="4 5">
    <name type="scientific">Candidimonas nitroreducens</name>
    <dbReference type="NCBI Taxonomy" id="683354"/>
    <lineage>
        <taxon>Bacteria</taxon>
        <taxon>Pseudomonadati</taxon>
        <taxon>Pseudomonadota</taxon>
        <taxon>Betaproteobacteria</taxon>
        <taxon>Burkholderiales</taxon>
        <taxon>Alcaligenaceae</taxon>
        <taxon>Candidimonas</taxon>
    </lineage>
</organism>
<dbReference type="RefSeq" id="WP_088602988.1">
    <property type="nucleotide sequence ID" value="NZ_NJIH01000004.1"/>
</dbReference>
<feature type="region of interest" description="Disordered" evidence="1">
    <location>
        <begin position="1"/>
        <end position="21"/>
    </location>
</feature>
<dbReference type="EMBL" id="NJIH01000004">
    <property type="protein sequence ID" value="OWT61902.1"/>
    <property type="molecule type" value="Genomic_DNA"/>
</dbReference>
<feature type="chain" id="PRO_5013098714" description="Lysozyme inhibitor LprI-like N-terminal domain-containing protein" evidence="2">
    <location>
        <begin position="47"/>
        <end position="580"/>
    </location>
</feature>
<dbReference type="OrthoDB" id="6027915at2"/>
<gene>
    <name evidence="4" type="ORF">CEY11_08735</name>
</gene>
<feature type="compositionally biased region" description="Polar residues" evidence="1">
    <location>
        <begin position="319"/>
        <end position="329"/>
    </location>
</feature>
<feature type="signal peptide" evidence="2">
    <location>
        <begin position="1"/>
        <end position="46"/>
    </location>
</feature>
<feature type="region of interest" description="Disordered" evidence="1">
    <location>
        <begin position="294"/>
        <end position="329"/>
    </location>
</feature>
<protein>
    <recommendedName>
        <fullName evidence="3">Lysozyme inhibitor LprI-like N-terminal domain-containing protein</fullName>
    </recommendedName>
</protein>
<evidence type="ECO:0000259" key="3">
    <source>
        <dbReference type="Pfam" id="PF07007"/>
    </source>
</evidence>
<dbReference type="AlphaFoldDB" id="A0A225MLQ9"/>
<comment type="caution">
    <text evidence="4">The sequence shown here is derived from an EMBL/GenBank/DDBJ whole genome shotgun (WGS) entry which is preliminary data.</text>
</comment>
<accession>A0A225MLQ9</accession>
<evidence type="ECO:0000313" key="4">
    <source>
        <dbReference type="EMBL" id="OWT61902.1"/>
    </source>
</evidence>